<accession>A0ABN6S758</accession>
<evidence type="ECO:0000313" key="1">
    <source>
        <dbReference type="EMBL" id="BDQ38218.1"/>
    </source>
</evidence>
<proteinExistence type="predicted"/>
<keyword evidence="2" id="KW-1185">Reference proteome</keyword>
<protein>
    <recommendedName>
        <fullName evidence="3">Glycosyltransferase family 1 protein</fullName>
    </recommendedName>
</protein>
<evidence type="ECO:0000313" key="2">
    <source>
        <dbReference type="Proteomes" id="UP001317742"/>
    </source>
</evidence>
<name>A0ABN6S758_9BACT</name>
<gene>
    <name evidence="1" type="ORF">SYK_25780</name>
</gene>
<dbReference type="SUPFAM" id="SSF53756">
    <property type="entry name" value="UDP-Glycosyltransferase/glycogen phosphorylase"/>
    <property type="match status" value="1"/>
</dbReference>
<dbReference type="EMBL" id="AP026709">
    <property type="protein sequence ID" value="BDQ38218.1"/>
    <property type="molecule type" value="Genomic_DNA"/>
</dbReference>
<dbReference type="Proteomes" id="UP001317742">
    <property type="component" value="Chromosome"/>
</dbReference>
<evidence type="ECO:0008006" key="3">
    <source>
        <dbReference type="Google" id="ProtNLM"/>
    </source>
</evidence>
<reference evidence="1 2" key="1">
    <citation type="submission" date="2022-08" db="EMBL/GenBank/DDBJ databases">
        <title>Genome Sequence of the sulphate-reducing bacterium, Pseudodesulfovibrio sp. SYK.</title>
        <authorList>
            <person name="Kondo R."/>
            <person name="Kataoka T."/>
        </authorList>
    </citation>
    <scope>NUCLEOTIDE SEQUENCE [LARGE SCALE GENOMIC DNA]</scope>
    <source>
        <strain evidence="1 2">SYK</strain>
    </source>
</reference>
<dbReference type="RefSeq" id="WP_281760722.1">
    <property type="nucleotide sequence ID" value="NZ_AP026709.1"/>
</dbReference>
<sequence>MRILMLAINDPAGTAIQFSKAINRHTTHSARLVTLESRYTHSWEKDMHVPDLGPDGMEEVAILMHEADVFHFHMTCDENQPFGHLLPADFIKGKAIVHHHHGHHDFRSNPESFRKKYKALGRRNLLVSTPDLMKLLPKAQWQPNLVPIDEPLFKPMWGRFDDDGPLKVCHSPTRKDLKNTDEFLDVVSTINKRKVHVSVDLIDDVPNTECLARKRRHHVLFDHMQGYYGVSSLEGLSQGVAVIAGLDEWNRARVSEFAKTEDLPWILAHTKKDLTDRLMEFIQDRPACEAAGKKGRAFMEQQWSDKRVIEHLAQFYDSLD</sequence>
<organism evidence="1 2">
    <name type="scientific">Pseudodesulfovibrio nedwellii</name>
    <dbReference type="NCBI Taxonomy" id="2973072"/>
    <lineage>
        <taxon>Bacteria</taxon>
        <taxon>Pseudomonadati</taxon>
        <taxon>Thermodesulfobacteriota</taxon>
        <taxon>Desulfovibrionia</taxon>
        <taxon>Desulfovibrionales</taxon>
        <taxon>Desulfovibrionaceae</taxon>
    </lineage>
</organism>